<dbReference type="AlphaFoldDB" id="A0A222WGK4"/>
<dbReference type="InterPro" id="IPR036388">
    <property type="entry name" value="WH-like_DNA-bd_sf"/>
</dbReference>
<reference evidence="4 5" key="1">
    <citation type="submission" date="2017-03" db="EMBL/GenBank/DDBJ databases">
        <title>Complete genome sequence of Paenibacillus Kribbensis producing bioflocculants.</title>
        <authorList>
            <person name="Lee H.-G."/>
            <person name="Oh H.-M."/>
        </authorList>
    </citation>
    <scope>NUCLEOTIDE SEQUENCE [LARGE SCALE GENOMIC DNA]</scope>
    <source>
        <strain evidence="4 5">AM49</strain>
    </source>
</reference>
<dbReference type="KEGG" id="pkb:B4V02_00465"/>
<dbReference type="InterPro" id="IPR036390">
    <property type="entry name" value="WH_DNA-bd_sf"/>
</dbReference>
<dbReference type="Proteomes" id="UP000214666">
    <property type="component" value="Chromosome"/>
</dbReference>
<organism evidence="4 5">
    <name type="scientific">Paenibacillus kribbensis</name>
    <dbReference type="NCBI Taxonomy" id="172713"/>
    <lineage>
        <taxon>Bacteria</taxon>
        <taxon>Bacillati</taxon>
        <taxon>Bacillota</taxon>
        <taxon>Bacilli</taxon>
        <taxon>Bacillales</taxon>
        <taxon>Paenibacillaceae</taxon>
        <taxon>Paenibacillus</taxon>
    </lineage>
</organism>
<dbReference type="PIRSF" id="PIRSF016838">
    <property type="entry name" value="PafC"/>
    <property type="match status" value="1"/>
</dbReference>
<dbReference type="Gene3D" id="1.10.10.10">
    <property type="entry name" value="Winged helix-like DNA-binding domain superfamily/Winged helix DNA-binding domain"/>
    <property type="match status" value="1"/>
</dbReference>
<evidence type="ECO:0000313" key="5">
    <source>
        <dbReference type="Proteomes" id="UP000214666"/>
    </source>
</evidence>
<dbReference type="InterPro" id="IPR026881">
    <property type="entry name" value="WYL_dom"/>
</dbReference>
<dbReference type="InterPro" id="IPR028349">
    <property type="entry name" value="PafC-like"/>
</dbReference>
<dbReference type="InterPro" id="IPR057727">
    <property type="entry name" value="WCX_dom"/>
</dbReference>
<dbReference type="EMBL" id="CP020028">
    <property type="protein sequence ID" value="ASR45285.1"/>
    <property type="molecule type" value="Genomic_DNA"/>
</dbReference>
<dbReference type="PANTHER" id="PTHR34580:SF1">
    <property type="entry name" value="PROTEIN PAFC"/>
    <property type="match status" value="1"/>
</dbReference>
<dbReference type="Pfam" id="PF08279">
    <property type="entry name" value="HTH_11"/>
    <property type="match status" value="1"/>
</dbReference>
<dbReference type="PROSITE" id="PS52050">
    <property type="entry name" value="WYL"/>
    <property type="match status" value="1"/>
</dbReference>
<evidence type="ECO:0000259" key="2">
    <source>
        <dbReference type="Pfam" id="PF13280"/>
    </source>
</evidence>
<gene>
    <name evidence="4" type="ORF">B4V02_00465</name>
</gene>
<feature type="domain" description="WYL" evidence="2">
    <location>
        <begin position="139"/>
        <end position="205"/>
    </location>
</feature>
<evidence type="ECO:0000313" key="4">
    <source>
        <dbReference type="EMBL" id="ASR45285.1"/>
    </source>
</evidence>
<dbReference type="InterPro" id="IPR013196">
    <property type="entry name" value="HTH_11"/>
</dbReference>
<dbReference type="OrthoDB" id="9815009at2"/>
<dbReference type="RefSeq" id="WP_094153365.1">
    <property type="nucleotide sequence ID" value="NZ_CP020028.1"/>
</dbReference>
<feature type="domain" description="WCX" evidence="3">
    <location>
        <begin position="233"/>
        <end position="304"/>
    </location>
</feature>
<evidence type="ECO:0000259" key="1">
    <source>
        <dbReference type="Pfam" id="PF08279"/>
    </source>
</evidence>
<dbReference type="InterPro" id="IPR051534">
    <property type="entry name" value="CBASS_pafABC_assoc_protein"/>
</dbReference>
<feature type="domain" description="Helix-turn-helix type 11" evidence="1">
    <location>
        <begin position="5"/>
        <end position="58"/>
    </location>
</feature>
<dbReference type="Pfam" id="PF13280">
    <property type="entry name" value="WYL"/>
    <property type="match status" value="1"/>
</dbReference>
<sequence length="316" mass="37039">MKIDRLISIIMVLLERKRMSAKSLSDMFEVSLRTIYRDIETINMAGIPIVSAPGVNGGFRIMDEYKVDKKVFTPADITTLLMGLGSISPMLTREQMLGTLAKVKSLMPTEQAHEIELKSSQIMIDLKPWMGNVNLQVFLEMIKTALQKHSLLSFQYSDRKGRTSIRRIEPYKLALKENHWYVQGFCLHKQDFRLFKLSRISQLEVLDETFIRRELPESISEFTSIMSQKQRPIQLLIHESLRDRMLDYCSSEHITPHGDNHFMVHFPFIADDFGYNLLLSFGDQCECLEPPDVREEMIRRIERMSQRYKRRQEQSR</sequence>
<keyword evidence="5" id="KW-1185">Reference proteome</keyword>
<dbReference type="SUPFAM" id="SSF46785">
    <property type="entry name" value="Winged helix' DNA-binding domain"/>
    <property type="match status" value="1"/>
</dbReference>
<proteinExistence type="predicted"/>
<accession>A0A222WGK4</accession>
<name>A0A222WGK4_9BACL</name>
<dbReference type="STRING" id="172713.GCA_001705305_03062"/>
<evidence type="ECO:0000259" key="3">
    <source>
        <dbReference type="Pfam" id="PF25583"/>
    </source>
</evidence>
<dbReference type="Pfam" id="PF25583">
    <property type="entry name" value="WCX"/>
    <property type="match status" value="1"/>
</dbReference>
<protein>
    <submittedName>
        <fullName evidence="4">Transcriptional regulator</fullName>
    </submittedName>
</protein>
<dbReference type="PANTHER" id="PTHR34580">
    <property type="match status" value="1"/>
</dbReference>